<evidence type="ECO:0000256" key="1">
    <source>
        <dbReference type="SAM" id="MobiDB-lite"/>
    </source>
</evidence>
<protein>
    <recommendedName>
        <fullName evidence="4">Transposase</fullName>
    </recommendedName>
</protein>
<dbReference type="EMBL" id="BAAAQM010000026">
    <property type="protein sequence ID" value="GAA1979315.1"/>
    <property type="molecule type" value="Genomic_DNA"/>
</dbReference>
<comment type="caution">
    <text evidence="2">The sequence shown here is derived from an EMBL/GenBank/DDBJ whole genome shotgun (WGS) entry which is preliminary data.</text>
</comment>
<proteinExistence type="predicted"/>
<feature type="region of interest" description="Disordered" evidence="1">
    <location>
        <begin position="108"/>
        <end position="129"/>
    </location>
</feature>
<evidence type="ECO:0000313" key="2">
    <source>
        <dbReference type="EMBL" id="GAA1979315.1"/>
    </source>
</evidence>
<evidence type="ECO:0000313" key="3">
    <source>
        <dbReference type="Proteomes" id="UP001499854"/>
    </source>
</evidence>
<gene>
    <name evidence="2" type="ORF">GCM10009838_45370</name>
</gene>
<name>A0ABP5DFP0_9ACTN</name>
<accession>A0ABP5DFP0</accession>
<reference evidence="3" key="1">
    <citation type="journal article" date="2019" name="Int. J. Syst. Evol. Microbiol.">
        <title>The Global Catalogue of Microorganisms (GCM) 10K type strain sequencing project: providing services to taxonomists for standard genome sequencing and annotation.</title>
        <authorList>
            <consortium name="The Broad Institute Genomics Platform"/>
            <consortium name="The Broad Institute Genome Sequencing Center for Infectious Disease"/>
            <person name="Wu L."/>
            <person name="Ma J."/>
        </authorList>
    </citation>
    <scope>NUCLEOTIDE SEQUENCE [LARGE SCALE GENOMIC DNA]</scope>
    <source>
        <strain evidence="3">JCM 16013</strain>
    </source>
</reference>
<sequence>MSTAASTAKGTHSTVRSVVWRETAIRTESRRRATVVMDDSPGIRRTPATGSDIAVLVAVSTRGAMTLLDENGLRQSPRPPVRRSAADYQAVVTAPAQAEGFLRHSQWTKPDKKRCRPSTGTAPGHSFATSGLIAV</sequence>
<organism evidence="2 3">
    <name type="scientific">Catenulispora subtropica</name>
    <dbReference type="NCBI Taxonomy" id="450798"/>
    <lineage>
        <taxon>Bacteria</taxon>
        <taxon>Bacillati</taxon>
        <taxon>Actinomycetota</taxon>
        <taxon>Actinomycetes</taxon>
        <taxon>Catenulisporales</taxon>
        <taxon>Catenulisporaceae</taxon>
        <taxon>Catenulispora</taxon>
    </lineage>
</organism>
<evidence type="ECO:0008006" key="4">
    <source>
        <dbReference type="Google" id="ProtNLM"/>
    </source>
</evidence>
<dbReference type="Proteomes" id="UP001499854">
    <property type="component" value="Unassembled WGS sequence"/>
</dbReference>
<keyword evidence="3" id="KW-1185">Reference proteome</keyword>